<keyword evidence="4" id="KW-0030">Aminoacyl-tRNA synthetase</keyword>
<reference evidence="6 7" key="1">
    <citation type="submission" date="2022-06" db="EMBL/GenBank/DDBJ databases">
        <title>Rhizosaccharibacter gen. nov. sp. nov. KSS12, endophytic bacteria isolated from sugarcane.</title>
        <authorList>
            <person name="Pitiwittayakul N."/>
        </authorList>
    </citation>
    <scope>NUCLEOTIDE SEQUENCE [LARGE SCALE GENOMIC DNA]</scope>
    <source>
        <strain evidence="6 7">KSS12</strain>
    </source>
</reference>
<dbReference type="Proteomes" id="UP001524547">
    <property type="component" value="Unassembled WGS sequence"/>
</dbReference>
<keyword evidence="2" id="KW-0547">Nucleotide-binding</keyword>
<dbReference type="Gene3D" id="1.10.730.10">
    <property type="entry name" value="Isoleucyl-tRNA Synthetase, Domain 1"/>
    <property type="match status" value="1"/>
</dbReference>
<accession>A0ABT1VW89</accession>
<feature type="domain" description="DALR anticodon binding" evidence="5">
    <location>
        <begin position="238"/>
        <end position="354"/>
    </location>
</feature>
<dbReference type="Pfam" id="PF05746">
    <property type="entry name" value="DALR_1"/>
    <property type="match status" value="1"/>
</dbReference>
<evidence type="ECO:0000313" key="7">
    <source>
        <dbReference type="Proteomes" id="UP001524547"/>
    </source>
</evidence>
<name>A0ABT1VW89_9PROT</name>
<gene>
    <name evidence="6" type="ORF">NFI88_07055</name>
</gene>
<comment type="caution">
    <text evidence="6">The sequence shown here is derived from an EMBL/GenBank/DDBJ whole genome shotgun (WGS) entry which is preliminary data.</text>
</comment>
<evidence type="ECO:0000256" key="4">
    <source>
        <dbReference type="ARBA" id="ARBA00023146"/>
    </source>
</evidence>
<dbReference type="SUPFAM" id="SSF47323">
    <property type="entry name" value="Anticodon-binding domain of a subclass of class I aminoacyl-tRNA synthetases"/>
    <property type="match status" value="1"/>
</dbReference>
<keyword evidence="3" id="KW-0067">ATP-binding</keyword>
<evidence type="ECO:0000259" key="5">
    <source>
        <dbReference type="SMART" id="SM00836"/>
    </source>
</evidence>
<evidence type="ECO:0000256" key="1">
    <source>
        <dbReference type="ARBA" id="ARBA00022598"/>
    </source>
</evidence>
<evidence type="ECO:0000313" key="6">
    <source>
        <dbReference type="EMBL" id="MCQ8240601.1"/>
    </source>
</evidence>
<dbReference type="EMBL" id="JAMZEJ010000004">
    <property type="protein sequence ID" value="MCQ8240601.1"/>
    <property type="molecule type" value="Genomic_DNA"/>
</dbReference>
<sequence length="355" mass="36783">MRPFLLDSPSNGLLEAADPLDEIRGTIAAALPGRSLAGGSVVLTRVRGAVRGDLLCHAAKAAPGGQDGPVMAATLAEALRTVPGLADVLVRPDGSLALTLTDELLARIVGTAVRLAVSAPTHAPAVPDVVPDRDDAAAWRAWRASCLDDAVERARAMVASRGTSSVGAMPAPTTTPLAMVGSVIPDAGFGGDGAVDARLLAESARFSLLSVPGERPVRLAAACGRLSSRDPLFGPRHVFARCSSVRRHHAGMVTPVAPTYRGSERRLVTALAGWFTASSLAIVRSEPHRIAMFLRDLAGEFDLMWHDAAEGATMRADRPGDQAGTAARLGAIGAAGAMIRTGLRVLGIESAEELR</sequence>
<keyword evidence="1" id="KW-0436">Ligase</keyword>
<proteinExistence type="predicted"/>
<protein>
    <submittedName>
        <fullName evidence="6">DALR anticodon-binding domain-containing protein</fullName>
    </submittedName>
</protein>
<dbReference type="InterPro" id="IPR009080">
    <property type="entry name" value="tRNAsynth_Ia_anticodon-bd"/>
</dbReference>
<organism evidence="6 7">
    <name type="scientific">Rhizosaccharibacter radicis</name>
    <dbReference type="NCBI Taxonomy" id="2782605"/>
    <lineage>
        <taxon>Bacteria</taxon>
        <taxon>Pseudomonadati</taxon>
        <taxon>Pseudomonadota</taxon>
        <taxon>Alphaproteobacteria</taxon>
        <taxon>Acetobacterales</taxon>
        <taxon>Acetobacteraceae</taxon>
        <taxon>Rhizosaccharibacter</taxon>
    </lineage>
</organism>
<dbReference type="SMART" id="SM00836">
    <property type="entry name" value="DALR_1"/>
    <property type="match status" value="1"/>
</dbReference>
<dbReference type="InterPro" id="IPR008909">
    <property type="entry name" value="DALR_anticod-bd"/>
</dbReference>
<dbReference type="RefSeq" id="WP_422919349.1">
    <property type="nucleotide sequence ID" value="NZ_JAMZEJ010000004.1"/>
</dbReference>
<evidence type="ECO:0000256" key="2">
    <source>
        <dbReference type="ARBA" id="ARBA00022741"/>
    </source>
</evidence>
<evidence type="ECO:0000256" key="3">
    <source>
        <dbReference type="ARBA" id="ARBA00022840"/>
    </source>
</evidence>
<keyword evidence="7" id="KW-1185">Reference proteome</keyword>